<dbReference type="STRING" id="1169540.A0A0G4H3B7"/>
<dbReference type="OrthoDB" id="291970at2759"/>
<dbReference type="PRINTS" id="PR00103">
    <property type="entry name" value="CAMPKINASE"/>
</dbReference>
<dbReference type="VEuPathDB" id="CryptoDB:Vbra_19555"/>
<dbReference type="CDD" id="cd00038">
    <property type="entry name" value="CAP_ED"/>
    <property type="match status" value="1"/>
</dbReference>
<dbReference type="Proteomes" id="UP000041254">
    <property type="component" value="Unassembled WGS sequence"/>
</dbReference>
<dbReference type="Gene3D" id="2.60.120.10">
    <property type="entry name" value="Jelly Rolls"/>
    <property type="match status" value="2"/>
</dbReference>
<organism evidence="3 4">
    <name type="scientific">Vitrella brassicaformis (strain CCMP3155)</name>
    <dbReference type="NCBI Taxonomy" id="1169540"/>
    <lineage>
        <taxon>Eukaryota</taxon>
        <taxon>Sar</taxon>
        <taxon>Alveolata</taxon>
        <taxon>Colpodellida</taxon>
        <taxon>Vitrellaceae</taxon>
        <taxon>Vitrella</taxon>
    </lineage>
</organism>
<name>A0A0G4H3B7_VITBC</name>
<feature type="domain" description="Cyclic nucleotide-binding" evidence="2">
    <location>
        <begin position="297"/>
        <end position="347"/>
    </location>
</feature>
<evidence type="ECO:0000256" key="1">
    <source>
        <dbReference type="SAM" id="MobiDB-lite"/>
    </source>
</evidence>
<feature type="domain" description="Cyclic nucleotide-binding" evidence="2">
    <location>
        <begin position="157"/>
        <end position="294"/>
    </location>
</feature>
<protein>
    <recommendedName>
        <fullName evidence="2">Cyclic nucleotide-binding domain-containing protein</fullName>
    </recommendedName>
</protein>
<dbReference type="EMBL" id="CDMY01000973">
    <property type="protein sequence ID" value="CEM38208.1"/>
    <property type="molecule type" value="Genomic_DNA"/>
</dbReference>
<keyword evidence="4" id="KW-1185">Reference proteome</keyword>
<dbReference type="AlphaFoldDB" id="A0A0G4H3B7"/>
<dbReference type="InParanoid" id="A0A0G4H3B7"/>
<feature type="region of interest" description="Disordered" evidence="1">
    <location>
        <begin position="655"/>
        <end position="687"/>
    </location>
</feature>
<dbReference type="PROSITE" id="PS00889">
    <property type="entry name" value="CNMP_BINDING_2"/>
    <property type="match status" value="1"/>
</dbReference>
<dbReference type="InterPro" id="IPR018488">
    <property type="entry name" value="cNMP-bd_CS"/>
</dbReference>
<dbReference type="PANTHER" id="PTHR23011">
    <property type="entry name" value="CYCLIC NUCLEOTIDE-BINDING DOMAIN CONTAINING PROTEIN"/>
    <property type="match status" value="1"/>
</dbReference>
<dbReference type="SMART" id="SM00100">
    <property type="entry name" value="cNMP"/>
    <property type="match status" value="1"/>
</dbReference>
<feature type="region of interest" description="Disordered" evidence="1">
    <location>
        <begin position="560"/>
        <end position="623"/>
    </location>
</feature>
<reference evidence="3 4" key="1">
    <citation type="submission" date="2014-11" db="EMBL/GenBank/DDBJ databases">
        <authorList>
            <person name="Zhu J."/>
            <person name="Qi W."/>
            <person name="Song R."/>
        </authorList>
    </citation>
    <scope>NUCLEOTIDE SEQUENCE [LARGE SCALE GENOMIC DNA]</scope>
</reference>
<feature type="region of interest" description="Disordered" evidence="1">
    <location>
        <begin position="23"/>
        <end position="64"/>
    </location>
</feature>
<dbReference type="SUPFAM" id="SSF51206">
    <property type="entry name" value="cAMP-binding domain-like"/>
    <property type="match status" value="2"/>
</dbReference>
<gene>
    <name evidence="3" type="ORF">Vbra_19555</name>
</gene>
<dbReference type="InterPro" id="IPR014710">
    <property type="entry name" value="RmlC-like_jellyroll"/>
</dbReference>
<accession>A0A0G4H3B7</accession>
<dbReference type="InterPro" id="IPR018490">
    <property type="entry name" value="cNMP-bd_dom_sf"/>
</dbReference>
<evidence type="ECO:0000313" key="4">
    <source>
        <dbReference type="Proteomes" id="UP000041254"/>
    </source>
</evidence>
<sequence length="759" mass="83841">MALIQTPQFFMTPQTRRKTLDATIRRQNTHRKSILHKMGFGEDSSSKASPKPSPRGSKRYSKKSSALGAAAFAAINVGERGQENNTNGSPRTSTVANRASFIRAGTQSGFVQKVDNFIKRQDLGASIGVRVGMSRPPGQRNAEEVQAILAFMKSVEFFRSLAESQQLHLCQRVTCITFPKGGVLFKRGDKGDAFYIVLSGRANIFVPSENCPNTVVPCRPGQCTCERESICVAKLGAAQGFGELALFSEDNQRAATVVCSDATDLVKISKQDYLDTMAEVHRGVLSERLDFLRSLPFLAHIDQNELQQMANLLEKKFRIGTEDLLAVQGKVADRLILVSQGCCRVIKAVLVSPQGRVVTDADRKPKKPPKITFNAQEEESAIPRRKSSMETLRTLKQQGLIKSRSRKLSRLTSAVTPNRGQTTRPKLVQVGTLRRGGVFGLHEALNNLSFYSYSLAADPYCETLEISRRAFVKRLSRNVVRAFAEHTDDLALPTVAQIADEVRRADKWQAFCNDMTENVVVDRIYKRALQATAGTQAVTRGVPLIDAALRSLKDPVLAQASRKRPLLPKSRAGERAEPASAPETAPDTILPIDMGALEDENGPKKSAKTSWPQSHRPPSVAAPESFAARIDAIILEKMREKEGLEDVETYPSYRKRRASVSSMSDPWHRGSPRKPPAARDTTNADQGAKVKQVAGWSFGKESGCARGLVGRVDERLLKRIALLPLTEVKFNEKDLYQFGVTTSRYLQEMENNSLYIPST</sequence>
<proteinExistence type="predicted"/>
<dbReference type="Pfam" id="PF00027">
    <property type="entry name" value="cNMP_binding"/>
    <property type="match status" value="1"/>
</dbReference>
<evidence type="ECO:0000259" key="2">
    <source>
        <dbReference type="PROSITE" id="PS50042"/>
    </source>
</evidence>
<dbReference type="PROSITE" id="PS50042">
    <property type="entry name" value="CNMP_BINDING_3"/>
    <property type="match status" value="2"/>
</dbReference>
<evidence type="ECO:0000313" key="3">
    <source>
        <dbReference type="EMBL" id="CEM38208.1"/>
    </source>
</evidence>
<dbReference type="InterPro" id="IPR000595">
    <property type="entry name" value="cNMP-bd_dom"/>
</dbReference>
<dbReference type="PANTHER" id="PTHR23011:SF28">
    <property type="entry name" value="CYCLIC NUCLEOTIDE-BINDING DOMAIN CONTAINING PROTEIN"/>
    <property type="match status" value="1"/>
</dbReference>